<dbReference type="GO" id="GO:0006313">
    <property type="term" value="P:DNA transposition"/>
    <property type="evidence" value="ECO:0007669"/>
    <property type="project" value="InterPro"/>
</dbReference>
<dbReference type="InterPro" id="IPR002559">
    <property type="entry name" value="Transposase_11"/>
</dbReference>
<dbReference type="GO" id="GO:0004803">
    <property type="term" value="F:transposase activity"/>
    <property type="evidence" value="ECO:0007669"/>
    <property type="project" value="InterPro"/>
</dbReference>
<feature type="transmembrane region" description="Helical" evidence="1">
    <location>
        <begin position="482"/>
        <end position="503"/>
    </location>
</feature>
<dbReference type="NCBIfam" id="NF033559">
    <property type="entry name" value="transpos_IS1634"/>
    <property type="match status" value="1"/>
</dbReference>
<dbReference type="KEGG" id="kme:H0A61_00564"/>
<dbReference type="SUPFAM" id="SSF53098">
    <property type="entry name" value="Ribonuclease H-like"/>
    <property type="match status" value="1"/>
</dbReference>
<dbReference type="PANTHER" id="PTHR34614:SF2">
    <property type="entry name" value="TRANSPOSASE IS4-LIKE DOMAIN-CONTAINING PROTEIN"/>
    <property type="match status" value="1"/>
</dbReference>
<dbReference type="InterPro" id="IPR047654">
    <property type="entry name" value="IS1634_transpos"/>
</dbReference>
<protein>
    <recommendedName>
        <fullName evidence="2">Transposase IS4-like domain-containing protein</fullName>
    </recommendedName>
</protein>
<feature type="domain" description="Transposase IS4-like" evidence="2">
    <location>
        <begin position="227"/>
        <end position="494"/>
    </location>
</feature>
<dbReference type="EMBL" id="CP059066">
    <property type="protein sequence ID" value="QSQ08244.1"/>
    <property type="molecule type" value="Genomic_DNA"/>
</dbReference>
<sequence length="569" mass="65807">MYLQIGTSNGRRYLAIVQGYRDPVTKKVRHKTVKSLGYLDELKKQYPDPIAHFKSVVEEMNKKAALEKQPVTISLDPKETLKEKQVNRKNIGYAALSKIYHELGLNTFFYNKSRAFKSKFNTNNIMKLLIFSRILAPASKKKTYEEKDRYFENTDFSLDDIYRCLSQVVAFKDELQLHLHRQMKNKFGRSTELVYYDVTNYYFEIDRQDEMRKKGVSKEHRPDPIIQMGLLMDTKGIPIKYDLFPGNTNDCETLMPVLDRVKKDYEVGRIIIVADKGVNTADNIAFCLAKGDGYIYSQTVRGGNKELKDYVLSESGYRQIGDGYKVKSRLYPREIAVSNSKGGRIKVRIDEKQVVFYSADYDRKAKADREGAIMKARDLVKNPSKYNKATSYGAAKYVKNLVFDPKTGEILTTKQRPVFDEEKLREEEKFDGYYAIVTSEWKMSDEEIIEIYRGLWRIEEAFKVTKSDLEARPVYLSRNDHIQAHFLICFVALVIARLLALLLGNKYSITRIVESLNKASGSRLEENWYVFDYADEITNAITEILGVDLSRKYLRLGDIKKILGATKKT</sequence>
<keyword evidence="4" id="KW-1185">Reference proteome</keyword>
<keyword evidence="1" id="KW-1133">Transmembrane helix</keyword>
<keyword evidence="1" id="KW-0812">Transmembrane</keyword>
<dbReference type="Proteomes" id="UP000662904">
    <property type="component" value="Chromosome"/>
</dbReference>
<dbReference type="PANTHER" id="PTHR34614">
    <property type="match status" value="1"/>
</dbReference>
<evidence type="ECO:0000259" key="2">
    <source>
        <dbReference type="Pfam" id="PF01609"/>
    </source>
</evidence>
<evidence type="ECO:0000313" key="3">
    <source>
        <dbReference type="EMBL" id="QSQ08244.1"/>
    </source>
</evidence>
<accession>A0A8A0RKK4</accession>
<gene>
    <name evidence="3" type="ORF">H0A61_00564</name>
</gene>
<evidence type="ECO:0000256" key="1">
    <source>
        <dbReference type="SAM" id="Phobius"/>
    </source>
</evidence>
<name>A0A8A0RKK4_9FIRM</name>
<dbReference type="InterPro" id="IPR012337">
    <property type="entry name" value="RNaseH-like_sf"/>
</dbReference>
<proteinExistence type="predicted"/>
<evidence type="ECO:0000313" key="4">
    <source>
        <dbReference type="Proteomes" id="UP000662904"/>
    </source>
</evidence>
<dbReference type="Pfam" id="PF01609">
    <property type="entry name" value="DDE_Tnp_1"/>
    <property type="match status" value="1"/>
</dbReference>
<dbReference type="RefSeq" id="WP_206708470.1">
    <property type="nucleotide sequence ID" value="NZ_CP059066.1"/>
</dbReference>
<dbReference type="GO" id="GO:0003677">
    <property type="term" value="F:DNA binding"/>
    <property type="evidence" value="ECO:0007669"/>
    <property type="project" value="InterPro"/>
</dbReference>
<dbReference type="AlphaFoldDB" id="A0A8A0RKK4"/>
<organism evidence="3 4">
    <name type="scientific">Koleobacter methoxysyntrophicus</name>
    <dbReference type="NCBI Taxonomy" id="2751313"/>
    <lineage>
        <taxon>Bacteria</taxon>
        <taxon>Bacillati</taxon>
        <taxon>Bacillota</taxon>
        <taxon>Clostridia</taxon>
        <taxon>Koleobacterales</taxon>
        <taxon>Koleobacteraceae</taxon>
        <taxon>Koleobacter</taxon>
    </lineage>
</organism>
<reference evidence="3" key="1">
    <citation type="submission" date="2020-07" db="EMBL/GenBank/DDBJ databases">
        <title>Koleobacter methoxysyntrophicus gen. nov., sp. nov., a novel anaerobic bacterium isolated from deep subsurface oil field and proposal of Koleobacterales ord. nov. in the phylum Firmicutes.</title>
        <authorList>
            <person name="Sakamoto S."/>
            <person name="Tamaki H."/>
        </authorList>
    </citation>
    <scope>NUCLEOTIDE SEQUENCE</scope>
    <source>
        <strain evidence="3">NRmbB1</strain>
    </source>
</reference>
<keyword evidence="1" id="KW-0472">Membrane</keyword>